<evidence type="ECO:0000313" key="2">
    <source>
        <dbReference type="Proteomes" id="UP000218785"/>
    </source>
</evidence>
<keyword evidence="1" id="KW-0614">Plasmid</keyword>
<keyword evidence="2" id="KW-1185">Reference proteome</keyword>
<dbReference type="KEGG" id="ttq:NIES37_73500"/>
<dbReference type="InterPro" id="IPR013321">
    <property type="entry name" value="Arc_rbn_hlx_hlx"/>
</dbReference>
<dbReference type="Gene3D" id="1.10.1220.10">
    <property type="entry name" value="Met repressor-like"/>
    <property type="match status" value="1"/>
</dbReference>
<evidence type="ECO:0000313" key="1">
    <source>
        <dbReference type="EMBL" id="BAZ03337.1"/>
    </source>
</evidence>
<protein>
    <submittedName>
        <fullName evidence="1">Uncharacterized protein</fullName>
    </submittedName>
</protein>
<gene>
    <name evidence="1" type="ORF">NIES37_73500</name>
</gene>
<dbReference type="EMBL" id="AP018252">
    <property type="protein sequence ID" value="BAZ03337.1"/>
    <property type="molecule type" value="Genomic_DNA"/>
</dbReference>
<name>A0A1Z4NC92_9CYAN</name>
<dbReference type="Proteomes" id="UP000218785">
    <property type="component" value="Plasmid plasmid4"/>
</dbReference>
<dbReference type="RefSeq" id="WP_155539680.1">
    <property type="nucleotide sequence ID" value="NZ_CAWNJS010000005.1"/>
</dbReference>
<reference evidence="1 2" key="1">
    <citation type="submission" date="2017-06" db="EMBL/GenBank/DDBJ databases">
        <title>Genome sequencing of cyanobaciteial culture collection at National Institute for Environmental Studies (NIES).</title>
        <authorList>
            <person name="Hirose Y."/>
            <person name="Shimura Y."/>
            <person name="Fujisawa T."/>
            <person name="Nakamura Y."/>
            <person name="Kawachi M."/>
        </authorList>
    </citation>
    <scope>NUCLEOTIDE SEQUENCE [LARGE SCALE GENOMIC DNA]</scope>
    <source>
        <strain evidence="1 2">NIES-37</strain>
        <plasmid evidence="2">Plasmid4 dna</plasmid>
    </source>
</reference>
<dbReference type="InterPro" id="IPR010985">
    <property type="entry name" value="Ribbon_hlx_hlx"/>
</dbReference>
<accession>A0A1Z4NC92</accession>
<dbReference type="AlphaFoldDB" id="A0A1Z4NC92"/>
<proteinExistence type="predicted"/>
<dbReference type="SUPFAM" id="SSF47598">
    <property type="entry name" value="Ribbon-helix-helix"/>
    <property type="match status" value="1"/>
</dbReference>
<sequence length="54" mass="6553">MENEKQYLRTKIDKKLHKEFKKLCTDLEVTMEQVTGELIEKWVQEQQQQQKGKS</sequence>
<organism evidence="1 2">
    <name type="scientific">Tolypothrix tenuis PCC 7101</name>
    <dbReference type="NCBI Taxonomy" id="231146"/>
    <lineage>
        <taxon>Bacteria</taxon>
        <taxon>Bacillati</taxon>
        <taxon>Cyanobacteriota</taxon>
        <taxon>Cyanophyceae</taxon>
        <taxon>Nostocales</taxon>
        <taxon>Tolypothrichaceae</taxon>
        <taxon>Tolypothrix</taxon>
    </lineage>
</organism>
<dbReference type="GO" id="GO:0006355">
    <property type="term" value="P:regulation of DNA-templated transcription"/>
    <property type="evidence" value="ECO:0007669"/>
    <property type="project" value="InterPro"/>
</dbReference>
<geneLocation type="plasmid" evidence="2">
    <name>Plasmid4 dna</name>
</geneLocation>